<evidence type="ECO:0000313" key="2">
    <source>
        <dbReference type="Proteomes" id="UP000433502"/>
    </source>
</evidence>
<organism evidence="1 2">
    <name type="scientific">Rhizobium phage RL2RES</name>
    <dbReference type="NCBI Taxonomy" id="103371"/>
    <lineage>
        <taxon>Viruses</taxon>
        <taxon>Duplodnaviria</taxon>
        <taxon>Heunggongvirae</taxon>
        <taxon>Uroviricota</taxon>
        <taxon>Caudoviricetes</taxon>
        <taxon>Pootjesviridae</taxon>
        <taxon>Innesvirus</taxon>
        <taxon>Innesvirus RL2RES</taxon>
    </lineage>
</organism>
<dbReference type="EMBL" id="MN549361">
    <property type="protein sequence ID" value="QGZ14230.1"/>
    <property type="molecule type" value="Genomic_DNA"/>
</dbReference>
<dbReference type="Proteomes" id="UP000433502">
    <property type="component" value="Segment"/>
</dbReference>
<proteinExistence type="predicted"/>
<evidence type="ECO:0000313" key="1">
    <source>
        <dbReference type="EMBL" id="QGZ14230.1"/>
    </source>
</evidence>
<accession>A0A6B9J1Y5</accession>
<protein>
    <submittedName>
        <fullName evidence="1">Uncharacterized protein</fullName>
    </submittedName>
</protein>
<reference evidence="1 2" key="1">
    <citation type="submission" date="2019-10" db="EMBL/GenBank/DDBJ databases">
        <title>Complete genome sequence of bacteriophage vB_RLeM_RL2RES.</title>
        <authorList>
            <person name="Gunathilake D."/>
            <person name="Bhat S."/>
            <person name="Yost C.K."/>
            <person name="Hynes M.F."/>
        </authorList>
    </citation>
    <scope>NUCLEOTIDE SEQUENCE [LARGE SCALE GENOMIC DNA]</scope>
</reference>
<keyword evidence="2" id="KW-1185">Reference proteome</keyword>
<sequence length="121" mass="13821">MVEIALGENIFLDASTKDAAKIAKMMKYHGNCRGFFDKEKIHIFDSYGFTHTSFSSRLKIDTSQMHSLILWDTGLLYLADQFGTEQFALDDIAEKPIARVLKKIYSHINVQPSDIRFTEAI</sequence>
<name>A0A6B9J1Y5_9CAUD</name>
<gene>
    <name evidence="1" type="ORF">RL2RES_104</name>
</gene>